<evidence type="ECO:0000313" key="7">
    <source>
        <dbReference type="EMBL" id="VEL13350.1"/>
    </source>
</evidence>
<reference evidence="7" key="1">
    <citation type="submission" date="2018-11" db="EMBL/GenBank/DDBJ databases">
        <authorList>
            <consortium name="Pathogen Informatics"/>
        </authorList>
    </citation>
    <scope>NUCLEOTIDE SEQUENCE</scope>
</reference>
<accession>A0A448WJM3</accession>
<evidence type="ECO:0000256" key="3">
    <source>
        <dbReference type="ARBA" id="ARBA00022741"/>
    </source>
</evidence>
<evidence type="ECO:0000256" key="6">
    <source>
        <dbReference type="SAM" id="MobiDB-lite"/>
    </source>
</evidence>
<dbReference type="Gene3D" id="1.10.510.10">
    <property type="entry name" value="Transferase(Phosphotransferase) domain 1"/>
    <property type="match status" value="1"/>
</dbReference>
<evidence type="ECO:0000256" key="2">
    <source>
        <dbReference type="ARBA" id="ARBA00022679"/>
    </source>
</evidence>
<proteinExistence type="predicted"/>
<keyword evidence="8" id="KW-1185">Reference proteome</keyword>
<name>A0A448WJM3_9PLAT</name>
<dbReference type="AlphaFoldDB" id="A0A448WJM3"/>
<dbReference type="GO" id="GO:0005634">
    <property type="term" value="C:nucleus"/>
    <property type="evidence" value="ECO:0007669"/>
    <property type="project" value="TreeGrafter"/>
</dbReference>
<keyword evidence="3" id="KW-0547">Nucleotide-binding</keyword>
<keyword evidence="4" id="KW-0418">Kinase</keyword>
<comment type="caution">
    <text evidence="7">The sequence shown here is derived from an EMBL/GenBank/DDBJ whole genome shotgun (WGS) entry which is preliminary data.</text>
</comment>
<feature type="region of interest" description="Disordered" evidence="6">
    <location>
        <begin position="222"/>
        <end position="242"/>
    </location>
</feature>
<sequence length="270" mass="29573">MVLRMAILIDDAGETFGNISFPRFYFGNDHADNGLRIRCVPLSLPTNMTKLRKQDQTTFMGDNEINQLNLIINLCGSITPDVWPGVQRLETFREARLPQDIRRHVKERLTTKIPCPSAVDLIDRLLVLDPSKRLDADQALSHDYFYEDPPPGDLRGFSKSGTSYLEFLSSANSASARARNILVSAGPESSRQLITTCAPPPPLPQPLIPLSGVQILAPPGLSVTGVHRGSRGTGNTGGPSGTHMINLSMKRRPAATGTGAEDIMHYDRVF</sequence>
<keyword evidence="1" id="KW-0723">Serine/threonine-protein kinase</keyword>
<evidence type="ECO:0008006" key="9">
    <source>
        <dbReference type="Google" id="ProtNLM"/>
    </source>
</evidence>
<evidence type="ECO:0000313" key="8">
    <source>
        <dbReference type="Proteomes" id="UP000784294"/>
    </source>
</evidence>
<feature type="compositionally biased region" description="Gly residues" evidence="6">
    <location>
        <begin position="231"/>
        <end position="240"/>
    </location>
</feature>
<gene>
    <name evidence="7" type="ORF">PXEA_LOCUS6790</name>
</gene>
<dbReference type="GO" id="GO:0008353">
    <property type="term" value="F:RNA polymerase II CTD heptapeptide repeat kinase activity"/>
    <property type="evidence" value="ECO:0007669"/>
    <property type="project" value="TreeGrafter"/>
</dbReference>
<evidence type="ECO:0000256" key="4">
    <source>
        <dbReference type="ARBA" id="ARBA00022777"/>
    </source>
</evidence>
<evidence type="ECO:0000256" key="5">
    <source>
        <dbReference type="ARBA" id="ARBA00022840"/>
    </source>
</evidence>
<dbReference type="GO" id="GO:0004693">
    <property type="term" value="F:cyclin-dependent protein serine/threonine kinase activity"/>
    <property type="evidence" value="ECO:0007669"/>
    <property type="project" value="TreeGrafter"/>
</dbReference>
<dbReference type="EMBL" id="CAAALY010017523">
    <property type="protein sequence ID" value="VEL13350.1"/>
    <property type="molecule type" value="Genomic_DNA"/>
</dbReference>
<dbReference type="PANTHER" id="PTHR24056:SF233">
    <property type="entry name" value="CYCLIN-DEPENDENT KINASE 9"/>
    <property type="match status" value="1"/>
</dbReference>
<dbReference type="InterPro" id="IPR050108">
    <property type="entry name" value="CDK"/>
</dbReference>
<dbReference type="OrthoDB" id="204883at2759"/>
<dbReference type="PANTHER" id="PTHR24056">
    <property type="entry name" value="CELL DIVISION PROTEIN KINASE"/>
    <property type="match status" value="1"/>
</dbReference>
<dbReference type="GO" id="GO:0005524">
    <property type="term" value="F:ATP binding"/>
    <property type="evidence" value="ECO:0007669"/>
    <property type="project" value="UniProtKB-KW"/>
</dbReference>
<dbReference type="SUPFAM" id="SSF56112">
    <property type="entry name" value="Protein kinase-like (PK-like)"/>
    <property type="match status" value="1"/>
</dbReference>
<keyword evidence="5" id="KW-0067">ATP-binding</keyword>
<protein>
    <recommendedName>
        <fullName evidence="9">Protein kinase domain-containing protein</fullName>
    </recommendedName>
</protein>
<evidence type="ECO:0000256" key="1">
    <source>
        <dbReference type="ARBA" id="ARBA00022527"/>
    </source>
</evidence>
<dbReference type="InterPro" id="IPR011009">
    <property type="entry name" value="Kinase-like_dom_sf"/>
</dbReference>
<keyword evidence="2" id="KW-0808">Transferase</keyword>
<dbReference type="Proteomes" id="UP000784294">
    <property type="component" value="Unassembled WGS sequence"/>
</dbReference>
<organism evidence="7 8">
    <name type="scientific">Protopolystoma xenopodis</name>
    <dbReference type="NCBI Taxonomy" id="117903"/>
    <lineage>
        <taxon>Eukaryota</taxon>
        <taxon>Metazoa</taxon>
        <taxon>Spiralia</taxon>
        <taxon>Lophotrochozoa</taxon>
        <taxon>Platyhelminthes</taxon>
        <taxon>Monogenea</taxon>
        <taxon>Polyopisthocotylea</taxon>
        <taxon>Polystomatidea</taxon>
        <taxon>Polystomatidae</taxon>
        <taxon>Protopolystoma</taxon>
    </lineage>
</organism>